<keyword evidence="3" id="KW-1185">Reference proteome</keyword>
<keyword evidence="1" id="KW-0732">Signal</keyword>
<feature type="signal peptide" evidence="1">
    <location>
        <begin position="1"/>
        <end position="22"/>
    </location>
</feature>
<dbReference type="KEGG" id="sgrg:L0C25_11700"/>
<evidence type="ECO:0000313" key="3">
    <source>
        <dbReference type="Proteomes" id="UP001164390"/>
    </source>
</evidence>
<dbReference type="PROSITE" id="PS51257">
    <property type="entry name" value="PROKAR_LIPOPROTEIN"/>
    <property type="match status" value="1"/>
</dbReference>
<organism evidence="2 3">
    <name type="scientific">Solicola gregarius</name>
    <dbReference type="NCBI Taxonomy" id="2908642"/>
    <lineage>
        <taxon>Bacteria</taxon>
        <taxon>Bacillati</taxon>
        <taxon>Actinomycetota</taxon>
        <taxon>Actinomycetes</taxon>
        <taxon>Propionibacteriales</taxon>
        <taxon>Nocardioidaceae</taxon>
        <taxon>Solicola</taxon>
    </lineage>
</organism>
<dbReference type="EMBL" id="CP094970">
    <property type="protein sequence ID" value="UYM07699.1"/>
    <property type="molecule type" value="Genomic_DNA"/>
</dbReference>
<gene>
    <name evidence="2" type="ORF">L0C25_11700</name>
</gene>
<evidence type="ECO:0000313" key="2">
    <source>
        <dbReference type="EMBL" id="UYM07699.1"/>
    </source>
</evidence>
<dbReference type="RefSeq" id="WP_271636673.1">
    <property type="nucleotide sequence ID" value="NZ_CP094970.1"/>
</dbReference>
<evidence type="ECO:0008006" key="4">
    <source>
        <dbReference type="Google" id="ProtNLM"/>
    </source>
</evidence>
<name>A0AA46TMK5_9ACTN</name>
<dbReference type="AlphaFoldDB" id="A0AA46TMK5"/>
<evidence type="ECO:0000256" key="1">
    <source>
        <dbReference type="SAM" id="SignalP"/>
    </source>
</evidence>
<sequence length="533" mass="57529">MMHRRSALAVVLGALLLSGCFAGGEKADVAKDPFAPLPKVEHAKVEVPKDRDPRAVEEALRRIDPCALVRPARGSHPAFPAAARPSREGPHSCEVEAVNGYHGEIEVRLGEVMAADDRYAWRRIDVGGSAVYANADGGGFCQLAIPVSFEHTILFTVDLYKYAGGWAAQPCVSAKRLVSRAIPILRTPAAIPKAPGPGRWSACDLLAQTLDGQIPPKHVVRMGDGVDGIDECRLYRADKSSLALTGASFGPIDTGIAARLVYDPDSARKKDTAIGGHAVEIMGKKPCEYSWRQWPTVSDSDYPGVVVLSAPTCRQVERMSRIAMRALDGPPAQRSDTAPQRPLLYEFGESDVPAVDACMDLNPGERVDCRPYVEADLPDEPAEVVRHAEADRNVNCALAIDAVRRNFGRQMIPVTVGAEPAVGPVDVTFARPQSCVFVEPEHGLEVWVQAASASLYNTISEVGDERVAGHRASVDRVSEYSRFTAIALGRASDPGQLIVGVTRQPSEAGRSRAAERRLDRIDSLAAELVEEHF</sequence>
<protein>
    <recommendedName>
        <fullName evidence="4">Lipoprotein</fullName>
    </recommendedName>
</protein>
<accession>A0AA46TMK5</accession>
<reference evidence="2" key="1">
    <citation type="submission" date="2022-01" db="EMBL/GenBank/DDBJ databases">
        <title>Nocardioidaceae gen. sp. A5X3R13.</title>
        <authorList>
            <person name="Lopez Marin M.A."/>
            <person name="Uhlik O."/>
        </authorList>
    </citation>
    <scope>NUCLEOTIDE SEQUENCE</scope>
    <source>
        <strain evidence="2">A5X3R13</strain>
    </source>
</reference>
<dbReference type="Proteomes" id="UP001164390">
    <property type="component" value="Chromosome"/>
</dbReference>
<feature type="chain" id="PRO_5041344280" description="Lipoprotein" evidence="1">
    <location>
        <begin position="23"/>
        <end position="533"/>
    </location>
</feature>
<proteinExistence type="predicted"/>